<gene>
    <name evidence="16" type="ORF">Pan265_23760</name>
</gene>
<dbReference type="InterPro" id="IPR004358">
    <property type="entry name" value="Sig_transdc_His_kin-like_C"/>
</dbReference>
<protein>
    <recommendedName>
        <fullName evidence="3">histidine kinase</fullName>
        <ecNumber evidence="3">2.7.13.3</ecNumber>
    </recommendedName>
</protein>
<sequence>MSPGSSPAATSGLFSSPAANVWGWNCFQSLPGITGFFAIYLVLHGLATHAALLLQYGVDKGTGDISMMWVPTGILGPALALIRPRLWPLLLAGAGLTEYAVAWSGTIGTPAATDGHFLSFLTIATLGNLMTATCFATCFRWMSPHANPMMSTRDFTLYILVAIGVVTIFTSTLTTGLIDLNNRLHDMPYNWLLAWQQWWMSDLTTLMVLATPILLLGTVEYERVMSPIRWLEALTLLGLEAVYFGWHFQQSRGSYPLYHAWITIMIVFHLWAVTRFNALMLSLANVIIAVSAFSSASGNSALWDSMTDDPVGKALYIQGFVLGWTLMMGFIMAIFEDRRRAHARELEAEKQLRALDRVEALGTMSAGVAHDFGNLILAIRAYESTIRANITNPSESLQKAMQGLGESAATAQTLIQALLHFGRQDPSDEETGSTDLTHTVQTTCEALTPLIAVKCALRCGIPTGSIIVPISHNNLERVLRNLILNARDAARGQGRIEMRIVLRDQTVDVLVRDNGTGIPADKLDKIFDPFFTTKARGKGTGLGLSVVMGLIQEAGGSVRAESVEGEGTTITLTLPVLETTLSEGCAAESKCC</sequence>
<keyword evidence="17" id="KW-1185">Reference proteome</keyword>
<feature type="transmembrane region" description="Helical" evidence="14">
    <location>
        <begin position="315"/>
        <end position="335"/>
    </location>
</feature>
<dbReference type="InterPro" id="IPR007895">
    <property type="entry name" value="MASE1"/>
</dbReference>
<dbReference type="PRINTS" id="PR00344">
    <property type="entry name" value="BCTRLSENSOR"/>
</dbReference>
<keyword evidence="7 14" id="KW-0812">Transmembrane</keyword>
<accession>A0A518BZV4</accession>
<organism evidence="16 17">
    <name type="scientific">Mucisphaera calidilacus</name>
    <dbReference type="NCBI Taxonomy" id="2527982"/>
    <lineage>
        <taxon>Bacteria</taxon>
        <taxon>Pseudomonadati</taxon>
        <taxon>Planctomycetota</taxon>
        <taxon>Phycisphaerae</taxon>
        <taxon>Phycisphaerales</taxon>
        <taxon>Phycisphaeraceae</taxon>
        <taxon>Mucisphaera</taxon>
    </lineage>
</organism>
<name>A0A518BZV4_9BACT</name>
<proteinExistence type="predicted"/>
<dbReference type="KEGG" id="mcad:Pan265_23760"/>
<evidence type="ECO:0000313" key="16">
    <source>
        <dbReference type="EMBL" id="QDU72508.1"/>
    </source>
</evidence>
<dbReference type="InterPro" id="IPR003661">
    <property type="entry name" value="HisK_dim/P_dom"/>
</dbReference>
<evidence type="ECO:0000256" key="13">
    <source>
        <dbReference type="ARBA" id="ARBA00023136"/>
    </source>
</evidence>
<evidence type="ECO:0000256" key="10">
    <source>
        <dbReference type="ARBA" id="ARBA00022840"/>
    </source>
</evidence>
<feature type="transmembrane region" description="Helical" evidence="14">
    <location>
        <begin position="198"/>
        <end position="216"/>
    </location>
</feature>
<dbReference type="PANTHER" id="PTHR43065">
    <property type="entry name" value="SENSOR HISTIDINE KINASE"/>
    <property type="match status" value="1"/>
</dbReference>
<comment type="subcellular location">
    <subcellularLocation>
        <location evidence="2">Cell membrane</location>
        <topology evidence="2">Multi-pass membrane protein</topology>
    </subcellularLocation>
</comment>
<dbReference type="InterPro" id="IPR036097">
    <property type="entry name" value="HisK_dim/P_sf"/>
</dbReference>
<evidence type="ECO:0000256" key="5">
    <source>
        <dbReference type="ARBA" id="ARBA00022553"/>
    </source>
</evidence>
<feature type="transmembrane region" description="Helical" evidence="14">
    <location>
        <begin position="117"/>
        <end position="143"/>
    </location>
</feature>
<dbReference type="SUPFAM" id="SSF47384">
    <property type="entry name" value="Homodimeric domain of signal transducing histidine kinase"/>
    <property type="match status" value="1"/>
</dbReference>
<dbReference type="PANTHER" id="PTHR43065:SF46">
    <property type="entry name" value="C4-DICARBOXYLATE TRANSPORT SENSOR PROTEIN DCTB"/>
    <property type="match status" value="1"/>
</dbReference>
<dbReference type="OrthoDB" id="5287556at2"/>
<dbReference type="Pfam" id="PF02518">
    <property type="entry name" value="HATPase_c"/>
    <property type="match status" value="1"/>
</dbReference>
<evidence type="ECO:0000256" key="3">
    <source>
        <dbReference type="ARBA" id="ARBA00012438"/>
    </source>
</evidence>
<dbReference type="GO" id="GO:0005886">
    <property type="term" value="C:plasma membrane"/>
    <property type="evidence" value="ECO:0007669"/>
    <property type="project" value="UniProtKB-SubCell"/>
</dbReference>
<evidence type="ECO:0000259" key="15">
    <source>
        <dbReference type="PROSITE" id="PS50109"/>
    </source>
</evidence>
<keyword evidence="4" id="KW-1003">Cell membrane</keyword>
<feature type="domain" description="Histidine kinase" evidence="15">
    <location>
        <begin position="367"/>
        <end position="578"/>
    </location>
</feature>
<dbReference type="InterPro" id="IPR003594">
    <property type="entry name" value="HATPase_dom"/>
</dbReference>
<dbReference type="GO" id="GO:0005524">
    <property type="term" value="F:ATP binding"/>
    <property type="evidence" value="ECO:0007669"/>
    <property type="project" value="UniProtKB-KW"/>
</dbReference>
<evidence type="ECO:0000256" key="7">
    <source>
        <dbReference type="ARBA" id="ARBA00022692"/>
    </source>
</evidence>
<dbReference type="GO" id="GO:0000155">
    <property type="term" value="F:phosphorelay sensor kinase activity"/>
    <property type="evidence" value="ECO:0007669"/>
    <property type="project" value="InterPro"/>
</dbReference>
<feature type="transmembrane region" description="Helical" evidence="14">
    <location>
        <begin position="258"/>
        <end position="276"/>
    </location>
</feature>
<dbReference type="SMART" id="SM00387">
    <property type="entry name" value="HATPase_c"/>
    <property type="match status" value="1"/>
</dbReference>
<keyword evidence="5" id="KW-0597">Phosphoprotein</keyword>
<keyword evidence="10" id="KW-0067">ATP-binding</keyword>
<dbReference type="RefSeq" id="WP_145446685.1">
    <property type="nucleotide sequence ID" value="NZ_CP036280.1"/>
</dbReference>
<keyword evidence="9" id="KW-0418">Kinase</keyword>
<dbReference type="InterPro" id="IPR036890">
    <property type="entry name" value="HATPase_C_sf"/>
</dbReference>
<keyword evidence="12" id="KW-0902">Two-component regulatory system</keyword>
<evidence type="ECO:0000256" key="1">
    <source>
        <dbReference type="ARBA" id="ARBA00000085"/>
    </source>
</evidence>
<keyword evidence="13 14" id="KW-0472">Membrane</keyword>
<dbReference type="Proteomes" id="UP000320386">
    <property type="component" value="Chromosome"/>
</dbReference>
<dbReference type="AlphaFoldDB" id="A0A518BZV4"/>
<keyword evidence="8" id="KW-0547">Nucleotide-binding</keyword>
<evidence type="ECO:0000256" key="6">
    <source>
        <dbReference type="ARBA" id="ARBA00022679"/>
    </source>
</evidence>
<evidence type="ECO:0000256" key="2">
    <source>
        <dbReference type="ARBA" id="ARBA00004651"/>
    </source>
</evidence>
<comment type="catalytic activity">
    <reaction evidence="1">
        <text>ATP + protein L-histidine = ADP + protein N-phospho-L-histidine.</text>
        <dbReference type="EC" id="2.7.13.3"/>
    </reaction>
</comment>
<dbReference type="PROSITE" id="PS50109">
    <property type="entry name" value="HIS_KIN"/>
    <property type="match status" value="1"/>
</dbReference>
<evidence type="ECO:0000256" key="9">
    <source>
        <dbReference type="ARBA" id="ARBA00022777"/>
    </source>
</evidence>
<keyword evidence="6" id="KW-0808">Transferase</keyword>
<evidence type="ECO:0000256" key="8">
    <source>
        <dbReference type="ARBA" id="ARBA00022741"/>
    </source>
</evidence>
<keyword evidence="11 14" id="KW-1133">Transmembrane helix</keyword>
<evidence type="ECO:0000313" key="17">
    <source>
        <dbReference type="Proteomes" id="UP000320386"/>
    </source>
</evidence>
<evidence type="ECO:0000256" key="14">
    <source>
        <dbReference type="SAM" id="Phobius"/>
    </source>
</evidence>
<feature type="transmembrane region" description="Helical" evidence="14">
    <location>
        <begin position="228"/>
        <end position="246"/>
    </location>
</feature>
<dbReference type="Pfam" id="PF05231">
    <property type="entry name" value="MASE1"/>
    <property type="match status" value="1"/>
</dbReference>
<reference evidence="16 17" key="1">
    <citation type="submission" date="2019-02" db="EMBL/GenBank/DDBJ databases">
        <title>Deep-cultivation of Planctomycetes and their phenomic and genomic characterization uncovers novel biology.</title>
        <authorList>
            <person name="Wiegand S."/>
            <person name="Jogler M."/>
            <person name="Boedeker C."/>
            <person name="Pinto D."/>
            <person name="Vollmers J."/>
            <person name="Rivas-Marin E."/>
            <person name="Kohn T."/>
            <person name="Peeters S.H."/>
            <person name="Heuer A."/>
            <person name="Rast P."/>
            <person name="Oberbeckmann S."/>
            <person name="Bunk B."/>
            <person name="Jeske O."/>
            <person name="Meyerdierks A."/>
            <person name="Storesund J.E."/>
            <person name="Kallscheuer N."/>
            <person name="Luecker S."/>
            <person name="Lage O.M."/>
            <person name="Pohl T."/>
            <person name="Merkel B.J."/>
            <person name="Hornburger P."/>
            <person name="Mueller R.-W."/>
            <person name="Bruemmer F."/>
            <person name="Labrenz M."/>
            <person name="Spormann A.M."/>
            <person name="Op den Camp H."/>
            <person name="Overmann J."/>
            <person name="Amann R."/>
            <person name="Jetten M.S.M."/>
            <person name="Mascher T."/>
            <person name="Medema M.H."/>
            <person name="Devos D.P."/>
            <person name="Kaster A.-K."/>
            <person name="Ovreas L."/>
            <person name="Rohde M."/>
            <person name="Galperin M.Y."/>
            <person name="Jogler C."/>
        </authorList>
    </citation>
    <scope>NUCLEOTIDE SEQUENCE [LARGE SCALE GENOMIC DNA]</scope>
    <source>
        <strain evidence="16 17">Pan265</strain>
    </source>
</reference>
<evidence type="ECO:0000256" key="4">
    <source>
        <dbReference type="ARBA" id="ARBA00022475"/>
    </source>
</evidence>
<dbReference type="Gene3D" id="3.30.565.10">
    <property type="entry name" value="Histidine kinase-like ATPase, C-terminal domain"/>
    <property type="match status" value="1"/>
</dbReference>
<evidence type="ECO:0000256" key="12">
    <source>
        <dbReference type="ARBA" id="ARBA00023012"/>
    </source>
</evidence>
<feature type="transmembrane region" description="Helical" evidence="14">
    <location>
        <begin position="66"/>
        <end position="82"/>
    </location>
</feature>
<dbReference type="SUPFAM" id="SSF55874">
    <property type="entry name" value="ATPase domain of HSP90 chaperone/DNA topoisomerase II/histidine kinase"/>
    <property type="match status" value="1"/>
</dbReference>
<dbReference type="EC" id="2.7.13.3" evidence="3"/>
<dbReference type="Gene3D" id="1.10.287.130">
    <property type="match status" value="1"/>
</dbReference>
<dbReference type="InterPro" id="IPR005467">
    <property type="entry name" value="His_kinase_dom"/>
</dbReference>
<feature type="transmembrane region" description="Helical" evidence="14">
    <location>
        <begin position="155"/>
        <end position="178"/>
    </location>
</feature>
<feature type="transmembrane region" description="Helical" evidence="14">
    <location>
        <begin position="283"/>
        <end position="303"/>
    </location>
</feature>
<dbReference type="EMBL" id="CP036280">
    <property type="protein sequence ID" value="QDU72508.1"/>
    <property type="molecule type" value="Genomic_DNA"/>
</dbReference>
<dbReference type="CDD" id="cd00082">
    <property type="entry name" value="HisKA"/>
    <property type="match status" value="1"/>
</dbReference>
<evidence type="ECO:0000256" key="11">
    <source>
        <dbReference type="ARBA" id="ARBA00022989"/>
    </source>
</evidence>